<name>A0A916W7E1_9BACI</name>
<evidence type="ECO:0000256" key="2">
    <source>
        <dbReference type="ARBA" id="ARBA00022448"/>
    </source>
</evidence>
<dbReference type="RefSeq" id="WP_188384220.1">
    <property type="nucleotide sequence ID" value="NZ_BMEY01000007.1"/>
</dbReference>
<feature type="transmembrane region" description="Helical" evidence="7">
    <location>
        <begin position="179"/>
        <end position="199"/>
    </location>
</feature>
<dbReference type="GO" id="GO:0022857">
    <property type="term" value="F:transmembrane transporter activity"/>
    <property type="evidence" value="ECO:0007669"/>
    <property type="project" value="InterPro"/>
</dbReference>
<dbReference type="Proteomes" id="UP000613512">
    <property type="component" value="Unassembled WGS sequence"/>
</dbReference>
<evidence type="ECO:0000259" key="8">
    <source>
        <dbReference type="PROSITE" id="PS50850"/>
    </source>
</evidence>
<feature type="domain" description="Major facilitator superfamily (MFS) profile" evidence="8">
    <location>
        <begin position="19"/>
        <end position="406"/>
    </location>
</feature>
<feature type="transmembrane region" description="Helical" evidence="7">
    <location>
        <begin position="228"/>
        <end position="251"/>
    </location>
</feature>
<feature type="transmembrane region" description="Helical" evidence="7">
    <location>
        <begin position="353"/>
        <end position="378"/>
    </location>
</feature>
<comment type="caution">
    <text evidence="9">The sequence shown here is derived from an EMBL/GenBank/DDBJ whole genome shotgun (WGS) entry which is preliminary data.</text>
</comment>
<organism evidence="9 10">
    <name type="scientific">Ornithinibacillus halotolerans</name>
    <dbReference type="NCBI Taxonomy" id="1274357"/>
    <lineage>
        <taxon>Bacteria</taxon>
        <taxon>Bacillati</taxon>
        <taxon>Bacillota</taxon>
        <taxon>Bacilli</taxon>
        <taxon>Bacillales</taxon>
        <taxon>Bacillaceae</taxon>
        <taxon>Ornithinibacillus</taxon>
    </lineage>
</organism>
<reference evidence="9" key="2">
    <citation type="submission" date="2020-09" db="EMBL/GenBank/DDBJ databases">
        <authorList>
            <person name="Sun Q."/>
            <person name="Zhou Y."/>
        </authorList>
    </citation>
    <scope>NUCLEOTIDE SEQUENCE</scope>
    <source>
        <strain evidence="9">CGMCC 1.12408</strain>
    </source>
</reference>
<keyword evidence="4 7" id="KW-0812">Transmembrane</keyword>
<reference evidence="9" key="1">
    <citation type="journal article" date="2014" name="Int. J. Syst. Evol. Microbiol.">
        <title>Complete genome sequence of Corynebacterium casei LMG S-19264T (=DSM 44701T), isolated from a smear-ripened cheese.</title>
        <authorList>
            <consortium name="US DOE Joint Genome Institute (JGI-PGF)"/>
            <person name="Walter F."/>
            <person name="Albersmeier A."/>
            <person name="Kalinowski J."/>
            <person name="Ruckert C."/>
        </authorList>
    </citation>
    <scope>NUCLEOTIDE SEQUENCE</scope>
    <source>
        <strain evidence="9">CGMCC 1.12408</strain>
    </source>
</reference>
<dbReference type="CDD" id="cd06173">
    <property type="entry name" value="MFS_MefA_like"/>
    <property type="match status" value="1"/>
</dbReference>
<proteinExistence type="predicted"/>
<feature type="transmembrane region" description="Helical" evidence="7">
    <location>
        <begin position="296"/>
        <end position="316"/>
    </location>
</feature>
<sequence length="418" mass="45924">MEATVKEEKIKVPIFHNRNFVLLLVSALFSSPGYFVYLIGAEWLMLNITENRFYFGMLFFMAAIPRLILLMVGGIVADRLNKRTILFWSDFSRALLIGVLILLIITNQIEVWHLLVLSGLFGISDAFSYPAMQSLIPTLLEKDQLQRGNSFIQMTAQISPILGPALGGTLIALLGFEGVFSVAFIMLLLASIAVLFIRLKKESQEENKKKSPISDLKEGFQYARKKELIISVVIMAFFLNFFFSGPIAIGMPVIVKDIFDGSAAHLATVQTAMGIGALFGAILLASWKLKSPGKTVLIGLSGLGVSFSVMGLSANIWMMAGLVALMAVLTQIVNIPLFTMLQQTTDKQMLGRIMSMFMTVSTGLTPVSYVVTSSLIAVGIDIKWIIFVSGIVVTLIALYNFRNKKILGFNISYGSDSV</sequence>
<dbReference type="InterPro" id="IPR036259">
    <property type="entry name" value="MFS_trans_sf"/>
</dbReference>
<evidence type="ECO:0000313" key="10">
    <source>
        <dbReference type="Proteomes" id="UP000613512"/>
    </source>
</evidence>
<evidence type="ECO:0000256" key="1">
    <source>
        <dbReference type="ARBA" id="ARBA00004651"/>
    </source>
</evidence>
<accession>A0A916W7E1</accession>
<keyword evidence="2" id="KW-0813">Transport</keyword>
<evidence type="ECO:0000256" key="4">
    <source>
        <dbReference type="ARBA" id="ARBA00022692"/>
    </source>
</evidence>
<evidence type="ECO:0000256" key="7">
    <source>
        <dbReference type="SAM" id="Phobius"/>
    </source>
</evidence>
<dbReference type="EMBL" id="BMEY01000007">
    <property type="protein sequence ID" value="GGA73574.1"/>
    <property type="molecule type" value="Genomic_DNA"/>
</dbReference>
<protein>
    <submittedName>
        <fullName evidence="9">Permease</fullName>
    </submittedName>
</protein>
<keyword evidence="6 7" id="KW-0472">Membrane</keyword>
<evidence type="ECO:0000256" key="3">
    <source>
        <dbReference type="ARBA" id="ARBA00022475"/>
    </source>
</evidence>
<evidence type="ECO:0000313" key="9">
    <source>
        <dbReference type="EMBL" id="GGA73574.1"/>
    </source>
</evidence>
<evidence type="ECO:0000256" key="6">
    <source>
        <dbReference type="ARBA" id="ARBA00023136"/>
    </source>
</evidence>
<evidence type="ECO:0000256" key="5">
    <source>
        <dbReference type="ARBA" id="ARBA00022989"/>
    </source>
</evidence>
<dbReference type="PANTHER" id="PTHR23513:SF6">
    <property type="entry name" value="MAJOR FACILITATOR SUPERFAMILY ASSOCIATED DOMAIN-CONTAINING PROTEIN"/>
    <property type="match status" value="1"/>
</dbReference>
<feature type="transmembrane region" description="Helical" evidence="7">
    <location>
        <begin position="263"/>
        <end position="284"/>
    </location>
</feature>
<dbReference type="PANTHER" id="PTHR23513">
    <property type="entry name" value="INTEGRAL MEMBRANE EFFLUX PROTEIN-RELATED"/>
    <property type="match status" value="1"/>
</dbReference>
<keyword evidence="3" id="KW-1003">Cell membrane</keyword>
<feature type="transmembrane region" description="Helical" evidence="7">
    <location>
        <begin position="384"/>
        <end position="401"/>
    </location>
</feature>
<feature type="transmembrane region" description="Helical" evidence="7">
    <location>
        <begin position="322"/>
        <end position="341"/>
    </location>
</feature>
<dbReference type="Pfam" id="PF07690">
    <property type="entry name" value="MFS_1"/>
    <property type="match status" value="1"/>
</dbReference>
<gene>
    <name evidence="9" type="ORF">GCM10008025_16580</name>
</gene>
<dbReference type="SUPFAM" id="SSF103473">
    <property type="entry name" value="MFS general substrate transporter"/>
    <property type="match status" value="1"/>
</dbReference>
<dbReference type="InterPro" id="IPR011701">
    <property type="entry name" value="MFS"/>
</dbReference>
<dbReference type="PROSITE" id="PS50850">
    <property type="entry name" value="MFS"/>
    <property type="match status" value="1"/>
</dbReference>
<dbReference type="InterPro" id="IPR020846">
    <property type="entry name" value="MFS_dom"/>
</dbReference>
<keyword evidence="10" id="KW-1185">Reference proteome</keyword>
<dbReference type="GO" id="GO:0005886">
    <property type="term" value="C:plasma membrane"/>
    <property type="evidence" value="ECO:0007669"/>
    <property type="project" value="UniProtKB-SubCell"/>
</dbReference>
<feature type="transmembrane region" description="Helical" evidence="7">
    <location>
        <begin position="20"/>
        <end position="41"/>
    </location>
</feature>
<dbReference type="AlphaFoldDB" id="A0A916W7E1"/>
<feature type="transmembrane region" description="Helical" evidence="7">
    <location>
        <begin position="53"/>
        <end position="73"/>
    </location>
</feature>
<dbReference type="Gene3D" id="1.20.1250.20">
    <property type="entry name" value="MFS general substrate transporter like domains"/>
    <property type="match status" value="1"/>
</dbReference>
<comment type="subcellular location">
    <subcellularLocation>
        <location evidence="1">Cell membrane</location>
        <topology evidence="1">Multi-pass membrane protein</topology>
    </subcellularLocation>
</comment>
<keyword evidence="5 7" id="KW-1133">Transmembrane helix</keyword>